<dbReference type="SUPFAM" id="SSF53383">
    <property type="entry name" value="PLP-dependent transferases"/>
    <property type="match status" value="1"/>
</dbReference>
<organism evidence="9 10">
    <name type="scientific">Ammoniphilus resinae</name>
    <dbReference type="NCBI Taxonomy" id="861532"/>
    <lineage>
        <taxon>Bacteria</taxon>
        <taxon>Bacillati</taxon>
        <taxon>Bacillota</taxon>
        <taxon>Bacilli</taxon>
        <taxon>Bacillales</taxon>
        <taxon>Paenibacillaceae</taxon>
        <taxon>Aneurinibacillus group</taxon>
        <taxon>Ammoniphilus</taxon>
    </lineage>
</organism>
<dbReference type="PANTHER" id="PTHR11601:SF50">
    <property type="entry name" value="CYSTEINE DESULFURASE ISCS 2-RELATED"/>
    <property type="match status" value="1"/>
</dbReference>
<evidence type="ECO:0000259" key="8">
    <source>
        <dbReference type="Pfam" id="PF00266"/>
    </source>
</evidence>
<dbReference type="InterPro" id="IPR000192">
    <property type="entry name" value="Aminotrans_V_dom"/>
</dbReference>
<evidence type="ECO:0000313" key="9">
    <source>
        <dbReference type="EMBL" id="MBP1932903.1"/>
    </source>
</evidence>
<comment type="caution">
    <text evidence="9">The sequence shown here is derived from an EMBL/GenBank/DDBJ whole genome shotgun (WGS) entry which is preliminary data.</text>
</comment>
<dbReference type="Pfam" id="PF00266">
    <property type="entry name" value="Aminotran_5"/>
    <property type="match status" value="1"/>
</dbReference>
<evidence type="ECO:0000256" key="7">
    <source>
        <dbReference type="RuleBase" id="RU004504"/>
    </source>
</evidence>
<evidence type="ECO:0000313" key="10">
    <source>
        <dbReference type="Proteomes" id="UP001519343"/>
    </source>
</evidence>
<evidence type="ECO:0000256" key="3">
    <source>
        <dbReference type="ARBA" id="ARBA00022723"/>
    </source>
</evidence>
<dbReference type="Gene3D" id="3.90.1150.10">
    <property type="entry name" value="Aspartate Aminotransferase, domain 1"/>
    <property type="match status" value="1"/>
</dbReference>
<dbReference type="InterPro" id="IPR020578">
    <property type="entry name" value="Aminotrans_V_PyrdxlP_BS"/>
</dbReference>
<dbReference type="Gene3D" id="1.10.260.50">
    <property type="match status" value="1"/>
</dbReference>
<dbReference type="InterPro" id="IPR015424">
    <property type="entry name" value="PyrdxlP-dep_Trfase"/>
</dbReference>
<evidence type="ECO:0000256" key="5">
    <source>
        <dbReference type="ARBA" id="ARBA00023004"/>
    </source>
</evidence>
<evidence type="ECO:0000256" key="2">
    <source>
        <dbReference type="ARBA" id="ARBA00006490"/>
    </source>
</evidence>
<evidence type="ECO:0000256" key="1">
    <source>
        <dbReference type="ARBA" id="ARBA00001933"/>
    </source>
</evidence>
<comment type="cofactor">
    <cofactor evidence="1 7">
        <name>pyridoxal 5'-phosphate</name>
        <dbReference type="ChEBI" id="CHEBI:597326"/>
    </cofactor>
</comment>
<dbReference type="RefSeq" id="WP_209810931.1">
    <property type="nucleotide sequence ID" value="NZ_JAGGKT010000008.1"/>
</dbReference>
<dbReference type="PIRSF" id="PIRSF005572">
    <property type="entry name" value="NifS"/>
    <property type="match status" value="1"/>
</dbReference>
<dbReference type="InterPro" id="IPR015422">
    <property type="entry name" value="PyrdxlP-dep_Trfase_small"/>
</dbReference>
<keyword evidence="10" id="KW-1185">Reference proteome</keyword>
<dbReference type="EMBL" id="JAGGKT010000008">
    <property type="protein sequence ID" value="MBP1932903.1"/>
    <property type="molecule type" value="Genomic_DNA"/>
</dbReference>
<dbReference type="Proteomes" id="UP001519343">
    <property type="component" value="Unassembled WGS sequence"/>
</dbReference>
<accession>A0ABS4GRK1</accession>
<keyword evidence="9" id="KW-0808">Transferase</keyword>
<keyword evidence="3" id="KW-0479">Metal-binding</keyword>
<evidence type="ECO:0000256" key="6">
    <source>
        <dbReference type="ARBA" id="ARBA00023014"/>
    </source>
</evidence>
<protein>
    <submittedName>
        <fullName evidence="9">Cysteine desulfurase</fullName>
        <ecNumber evidence="9">2.8.1.7</ecNumber>
    </submittedName>
</protein>
<dbReference type="EC" id="2.8.1.7" evidence="9"/>
<name>A0ABS4GRK1_9BACL</name>
<keyword evidence="4" id="KW-0663">Pyridoxal phosphate</keyword>
<proteinExistence type="inferred from homology"/>
<dbReference type="PROSITE" id="PS00595">
    <property type="entry name" value="AA_TRANSFER_CLASS_5"/>
    <property type="match status" value="1"/>
</dbReference>
<dbReference type="InterPro" id="IPR016454">
    <property type="entry name" value="Cysteine_dSase"/>
</dbReference>
<reference evidence="9 10" key="1">
    <citation type="submission" date="2021-03" db="EMBL/GenBank/DDBJ databases">
        <title>Genomic Encyclopedia of Type Strains, Phase IV (KMG-IV): sequencing the most valuable type-strain genomes for metagenomic binning, comparative biology and taxonomic classification.</title>
        <authorList>
            <person name="Goeker M."/>
        </authorList>
    </citation>
    <scope>NUCLEOTIDE SEQUENCE [LARGE SCALE GENOMIC DNA]</scope>
    <source>
        <strain evidence="9 10">DSM 24738</strain>
    </source>
</reference>
<sequence>MVYLDNGATTAPYPEVVETMKEVLQTYYGNPSSLHHLGVQSEKVLKQSRELTAKFLEVSPGEIVFTSGATESNNTAIKGIAFQYQNRGKHIITSAVEHPAVLDVCKQLQDIFGVRLTVLPVDSKGMVRLDDLKQAITDETILVSIMFVNNEVGSIQPIQEIGNYLKSFPKIFFHVDAVQAFGKIPVKPETLGIDLLSLSAHKFHGPKGTGILYVRKGTQLTPLLVGGGQEAKFRPGTENLAGIVGMVKAMRLTQQKLKDQPDALKRMRNRLVEGLQGLEGCYINSPEEGAPHILNLSVPGVKSEVLLHSLEDKGIYVSTKSACSSKLDRPSRVLMEMGLGEERARSALRISLSYENTIDEMDYFITTMKQVVPQLKQMLNVR</sequence>
<dbReference type="InterPro" id="IPR015421">
    <property type="entry name" value="PyrdxlP-dep_Trfase_major"/>
</dbReference>
<dbReference type="Gene3D" id="3.40.640.10">
    <property type="entry name" value="Type I PLP-dependent aspartate aminotransferase-like (Major domain)"/>
    <property type="match status" value="1"/>
</dbReference>
<keyword evidence="6" id="KW-0411">Iron-sulfur</keyword>
<evidence type="ECO:0000256" key="4">
    <source>
        <dbReference type="ARBA" id="ARBA00022898"/>
    </source>
</evidence>
<keyword evidence="5" id="KW-0408">Iron</keyword>
<comment type="similarity">
    <text evidence="2">Belongs to the class-V pyridoxal-phosphate-dependent aminotransferase family. NifS/IscS subfamily.</text>
</comment>
<gene>
    <name evidence="9" type="ORF">J2Z37_002914</name>
</gene>
<feature type="domain" description="Aminotransferase class V" evidence="8">
    <location>
        <begin position="2"/>
        <end position="364"/>
    </location>
</feature>
<dbReference type="PANTHER" id="PTHR11601">
    <property type="entry name" value="CYSTEINE DESULFURYLASE FAMILY MEMBER"/>
    <property type="match status" value="1"/>
</dbReference>
<dbReference type="GO" id="GO:0031071">
    <property type="term" value="F:cysteine desulfurase activity"/>
    <property type="evidence" value="ECO:0007669"/>
    <property type="project" value="UniProtKB-EC"/>
</dbReference>